<evidence type="ECO:0000313" key="3">
    <source>
        <dbReference type="Proteomes" id="UP000298787"/>
    </source>
</evidence>
<name>A0A4U5V1H7_COLLU</name>
<dbReference type="EMBL" id="CM014090">
    <property type="protein sequence ID" value="TKS81523.1"/>
    <property type="molecule type" value="Genomic_DNA"/>
</dbReference>
<dbReference type="Proteomes" id="UP000298787">
    <property type="component" value="Chromosome 13"/>
</dbReference>
<gene>
    <name evidence="2" type="ORF">D9C73_015628</name>
</gene>
<protein>
    <submittedName>
        <fullName evidence="2">Uncharacterized protein</fullName>
    </submittedName>
</protein>
<sequence length="256" mass="28599">MAQEEHDPPNDTPESEDKREQFSALEQLKQTANSFIEADTSGCVGAAAAFLVSVKVCILWLVAECERHPLAELMKQSMLGTRKRLSVLIFLVECNVSQNGIRNYYSIFELVMNIRLFENHVPSLIVIRIEDVIIIKQATSAICRALIRTACACVTEGETQTESKQLETAERTRQRKSLAAKPSSNQLRQQYYEAFLIVVHTCQQKRTNSQSANGRADSACGNNLSYPRTSPVTGKQPIIQQLYSSVAVRLRGSSMQ</sequence>
<evidence type="ECO:0000313" key="2">
    <source>
        <dbReference type="EMBL" id="TKS81523.1"/>
    </source>
</evidence>
<proteinExistence type="predicted"/>
<keyword evidence="3" id="KW-1185">Reference proteome</keyword>
<reference evidence="2 3" key="1">
    <citation type="submission" date="2019-01" db="EMBL/GenBank/DDBJ databases">
        <title>Genome Assembly of Collichthys lucidus.</title>
        <authorList>
            <person name="Cai M."/>
            <person name="Xiao S."/>
        </authorList>
    </citation>
    <scope>NUCLEOTIDE SEQUENCE [LARGE SCALE GENOMIC DNA]</scope>
    <source>
        <strain evidence="2">JT15FE1705JMU</strain>
        <tissue evidence="2">Muscle</tissue>
    </source>
</reference>
<dbReference type="AlphaFoldDB" id="A0A4U5V1H7"/>
<organism evidence="2 3">
    <name type="scientific">Collichthys lucidus</name>
    <name type="common">Big head croaker</name>
    <name type="synonym">Sciaena lucida</name>
    <dbReference type="NCBI Taxonomy" id="240159"/>
    <lineage>
        <taxon>Eukaryota</taxon>
        <taxon>Metazoa</taxon>
        <taxon>Chordata</taxon>
        <taxon>Craniata</taxon>
        <taxon>Vertebrata</taxon>
        <taxon>Euteleostomi</taxon>
        <taxon>Actinopterygii</taxon>
        <taxon>Neopterygii</taxon>
        <taxon>Teleostei</taxon>
        <taxon>Neoteleostei</taxon>
        <taxon>Acanthomorphata</taxon>
        <taxon>Eupercaria</taxon>
        <taxon>Sciaenidae</taxon>
        <taxon>Collichthys</taxon>
    </lineage>
</organism>
<accession>A0A4U5V1H7</accession>
<feature type="region of interest" description="Disordered" evidence="1">
    <location>
        <begin position="1"/>
        <end position="21"/>
    </location>
</feature>
<feature type="region of interest" description="Disordered" evidence="1">
    <location>
        <begin position="162"/>
        <end position="182"/>
    </location>
</feature>
<evidence type="ECO:0000256" key="1">
    <source>
        <dbReference type="SAM" id="MobiDB-lite"/>
    </source>
</evidence>